<dbReference type="RefSeq" id="WP_131922366.1">
    <property type="nucleotide sequence ID" value="NZ_BAAAVY010000002.1"/>
</dbReference>
<organism evidence="2 3">
    <name type="scientific">Aminobacter aminovorans</name>
    <name type="common">Chelatobacter heintzii</name>
    <dbReference type="NCBI Taxonomy" id="83263"/>
    <lineage>
        <taxon>Bacteria</taxon>
        <taxon>Pseudomonadati</taxon>
        <taxon>Pseudomonadota</taxon>
        <taxon>Alphaproteobacteria</taxon>
        <taxon>Hyphomicrobiales</taxon>
        <taxon>Phyllobacteriaceae</taxon>
        <taxon>Aminobacter</taxon>
    </lineage>
</organism>
<feature type="transmembrane region" description="Helical" evidence="1">
    <location>
        <begin position="80"/>
        <end position="101"/>
    </location>
</feature>
<feature type="transmembrane region" description="Helical" evidence="1">
    <location>
        <begin position="113"/>
        <end position="139"/>
    </location>
</feature>
<gene>
    <name evidence="2" type="ORF">NCTC10684_03388</name>
</gene>
<proteinExistence type="predicted"/>
<sequence>MHVVLKRRIWLAIMLAPAAAPVLYGVCMLLGSGYPYSGPGHMEKHLLSILVLMVMNYPTSIGIGMPIVAVLYFRQKLTGLNCIAWALVAGAAAGVIFPWVVDPADHVPVLSVSVVFSAIFAVIGGLTALVFCLIAGLGIRPSPREA</sequence>
<dbReference type="AlphaFoldDB" id="A0A380WM84"/>
<feature type="transmembrane region" description="Helical" evidence="1">
    <location>
        <begin position="46"/>
        <end position="73"/>
    </location>
</feature>
<keyword evidence="1" id="KW-0472">Membrane</keyword>
<keyword evidence="1" id="KW-0812">Transmembrane</keyword>
<dbReference type="EMBL" id="UFSM01000001">
    <property type="protein sequence ID" value="SUU90139.1"/>
    <property type="molecule type" value="Genomic_DNA"/>
</dbReference>
<protein>
    <submittedName>
        <fullName evidence="2">Uncharacterized protein</fullName>
    </submittedName>
</protein>
<feature type="transmembrane region" description="Helical" evidence="1">
    <location>
        <begin position="9"/>
        <end position="34"/>
    </location>
</feature>
<reference evidence="2 3" key="1">
    <citation type="submission" date="2018-06" db="EMBL/GenBank/DDBJ databases">
        <authorList>
            <consortium name="Pathogen Informatics"/>
            <person name="Doyle S."/>
        </authorList>
    </citation>
    <scope>NUCLEOTIDE SEQUENCE [LARGE SCALE GENOMIC DNA]</scope>
    <source>
        <strain evidence="2 3">NCTC10684</strain>
    </source>
</reference>
<evidence type="ECO:0000313" key="3">
    <source>
        <dbReference type="Proteomes" id="UP000254701"/>
    </source>
</evidence>
<keyword evidence="1" id="KW-1133">Transmembrane helix</keyword>
<dbReference type="Proteomes" id="UP000254701">
    <property type="component" value="Unassembled WGS sequence"/>
</dbReference>
<dbReference type="OrthoDB" id="9969950at2"/>
<accession>A0A380WM84</accession>
<evidence type="ECO:0000313" key="2">
    <source>
        <dbReference type="EMBL" id="SUU90139.1"/>
    </source>
</evidence>
<evidence type="ECO:0000256" key="1">
    <source>
        <dbReference type="SAM" id="Phobius"/>
    </source>
</evidence>
<name>A0A380WM84_AMIAI</name>